<evidence type="ECO:0000313" key="4">
    <source>
        <dbReference type="Proteomes" id="UP001164714"/>
    </source>
</evidence>
<dbReference type="EMBL" id="CP114063">
    <property type="protein sequence ID" value="WAT23891.1"/>
    <property type="molecule type" value="Genomic_DNA"/>
</dbReference>
<protein>
    <submittedName>
        <fullName evidence="2">Uncharacterized protein</fullName>
    </submittedName>
</protein>
<dbReference type="RefSeq" id="WP_268402501.1">
    <property type="nucleotide sequence ID" value="NZ_CANSXX010000038.1"/>
</dbReference>
<reference evidence="3" key="2">
    <citation type="submission" date="2023-01" db="EMBL/GenBank/DDBJ databases">
        <title>Oxazolidinone resistance genes in florfenicol resistant enterococci from beef cattle and veal calves at slaughter.</title>
        <authorList>
            <person name="Biggel M."/>
        </authorList>
    </citation>
    <scope>NUCLEOTIDE SEQUENCE</scope>
    <source>
        <strain evidence="3">K79-1</strain>
    </source>
</reference>
<sequence length="56" mass="6459">MYLTIFAILLVVAGFVNGYIFLFKYPKEFQSTKIVHGFLTLFLLLIGLYLLLQLSN</sequence>
<proteinExistence type="predicted"/>
<keyword evidence="1" id="KW-1133">Transmembrane helix</keyword>
<keyword evidence="1" id="KW-0472">Membrane</keyword>
<dbReference type="AlphaFoldDB" id="A0AA47J337"/>
<accession>A0AA47J337</accession>
<keyword evidence="1" id="KW-0812">Transmembrane</keyword>
<gene>
    <name evidence="2" type="ORF">OZ415_06405</name>
    <name evidence="3" type="ORF">PML80_06355</name>
</gene>
<name>A0AA47J337_9LACT</name>
<evidence type="ECO:0000313" key="3">
    <source>
        <dbReference type="EMBL" id="WCG37146.1"/>
    </source>
</evidence>
<organism evidence="2 4">
    <name type="scientific">Aerococcus urinaeequi</name>
    <dbReference type="NCBI Taxonomy" id="51665"/>
    <lineage>
        <taxon>Bacteria</taxon>
        <taxon>Bacillati</taxon>
        <taxon>Bacillota</taxon>
        <taxon>Bacilli</taxon>
        <taxon>Lactobacillales</taxon>
        <taxon>Aerococcaceae</taxon>
        <taxon>Aerococcus</taxon>
    </lineage>
</organism>
<dbReference type="Proteomes" id="UP001164714">
    <property type="component" value="Chromosome"/>
</dbReference>
<reference evidence="2" key="1">
    <citation type="submission" date="2022-12" db="EMBL/GenBank/DDBJ databases">
        <title>Whole genome sequence analysis of a duck derived balloon bacteium Aerococcus urinaeequi henan2020.</title>
        <authorList>
            <person name="Zhang H."/>
            <person name="Qiao H.X."/>
            <person name="Bian C.Z."/>
            <person name="Shu J.C."/>
        </authorList>
    </citation>
    <scope>NUCLEOTIDE SEQUENCE</scope>
    <source>
        <strain evidence="2">2020-HN-1</strain>
    </source>
</reference>
<feature type="transmembrane region" description="Helical" evidence="1">
    <location>
        <begin position="34"/>
        <end position="52"/>
    </location>
</feature>
<dbReference type="Proteomes" id="UP001179483">
    <property type="component" value="Chromosome"/>
</dbReference>
<evidence type="ECO:0000313" key="2">
    <source>
        <dbReference type="EMBL" id="WAT23891.1"/>
    </source>
</evidence>
<dbReference type="EMBL" id="CP116590">
    <property type="protein sequence ID" value="WCG37146.1"/>
    <property type="molecule type" value="Genomic_DNA"/>
</dbReference>
<evidence type="ECO:0000256" key="1">
    <source>
        <dbReference type="SAM" id="Phobius"/>
    </source>
</evidence>